<accession>A0A2H1EC74</accession>
<evidence type="ECO:0000259" key="1">
    <source>
        <dbReference type="Pfam" id="PF01841"/>
    </source>
</evidence>
<dbReference type="InterPro" id="IPR002931">
    <property type="entry name" value="Transglutaminase-like"/>
</dbReference>
<dbReference type="STRING" id="1349785.GCA_000509405_00456"/>
<reference evidence="3 4" key="1">
    <citation type="submission" date="2016-11" db="EMBL/GenBank/DDBJ databases">
        <authorList>
            <person name="Jaros S."/>
            <person name="Januszkiewicz K."/>
            <person name="Wedrychowicz H."/>
        </authorList>
    </citation>
    <scope>NUCLEOTIDE SEQUENCE [LARGE SCALE GENOMIC DNA]</scope>
    <source>
        <strain evidence="3">NCIMB 2154T</strain>
    </source>
</reference>
<sequence length="669" mass="77439">MKRILGLIILFINLAIFGQDKNYEFGKVSKQELKEKYYPSDTTAKAAYLYKNRNTYFSYTQSKGFSLTTEFSFRLKIYSEEGLKHATQIIQYYKPDKGDDEKIVAIKGYTFNLSNGKIEKEKLSRKQIFNEKKNRFYSFKKLAFPNAKIGSIIELKYKLISPYHRYIDDLQFQYEIPIRNFYAKISIPEYFKFTPLAKGFYYVQPLRSSKTDTFYWSELRKLEHLKKRQLDKYEVKFKKNISEYIATNIPALKDDEPFVNNVGNYRGGISFELKAIKFPNSAPEFFSMTWKDVSKKIHRSSRFGKELKKTAYFAKDLAPVISNSKNDLEKIISILQFIKSKVKWNQYKGKYVDKGVKKAYKEGSGNAAEINLMLVAMLREANLDANPVLISTKDNGIPLFPTLKGFNYVIAAVKTPQGFILLDATDPYSKPNILPTRTINWQGRLVHKNGGSIPINLTPLLHSSKKNTLNVKIDENLSIQGVLRSKFTNLFALNYRNKYNHLQKEEIISKLENKNNIEIEDLKISNKYNLGKPIAQLLKFSSDDMVENINGKLYVNPLLFLATTNNIFKLKERKFPVDFTTPWIEQNSTTVQIPDGYVIESLPKTLAATLPDNQGILKFQVTQDKNKIKTYSILQLNTAIISPEYYPILKEFYNKLTNKQSEKIILAKK</sequence>
<dbReference type="GeneID" id="47724098"/>
<dbReference type="AlphaFoldDB" id="A0A2H1EC74"/>
<dbReference type="Pfam" id="PF01841">
    <property type="entry name" value="Transglut_core"/>
    <property type="match status" value="1"/>
</dbReference>
<evidence type="ECO:0000313" key="3">
    <source>
        <dbReference type="EMBL" id="SFZ84198.1"/>
    </source>
</evidence>
<dbReference type="EMBL" id="LT634361">
    <property type="protein sequence ID" value="SFZ84198.1"/>
    <property type="molecule type" value="Genomic_DNA"/>
</dbReference>
<name>A0A2H1EC74_9FLAO</name>
<proteinExistence type="predicted"/>
<dbReference type="RefSeq" id="WP_100211693.1">
    <property type="nucleotide sequence ID" value="NZ_CP138495.1"/>
</dbReference>
<dbReference type="OrthoDB" id="98874at2"/>
<dbReference type="Pfam" id="PF12969">
    <property type="entry name" value="DUF3857"/>
    <property type="match status" value="1"/>
</dbReference>
<gene>
    <name evidence="3" type="ORF">MARIT_2635</name>
</gene>
<feature type="domain" description="DUF3857" evidence="2">
    <location>
        <begin position="68"/>
        <end position="194"/>
    </location>
</feature>
<dbReference type="Proteomes" id="UP000231564">
    <property type="component" value="Chromosome MARIT"/>
</dbReference>
<dbReference type="Gene3D" id="2.60.120.1130">
    <property type="match status" value="1"/>
</dbReference>
<protein>
    <submittedName>
        <fullName evidence="3">Uncharacterized protein</fullName>
    </submittedName>
</protein>
<feature type="domain" description="Transglutaminase-like" evidence="1">
    <location>
        <begin position="320"/>
        <end position="423"/>
    </location>
</feature>
<dbReference type="InterPro" id="IPR024618">
    <property type="entry name" value="DUF3857"/>
</dbReference>
<organism evidence="3 4">
    <name type="scientific">Tenacibaculum maritimum NCIMB 2154</name>
    <dbReference type="NCBI Taxonomy" id="1349785"/>
    <lineage>
        <taxon>Bacteria</taxon>
        <taxon>Pseudomonadati</taxon>
        <taxon>Bacteroidota</taxon>
        <taxon>Flavobacteriia</taxon>
        <taxon>Flavobacteriales</taxon>
        <taxon>Flavobacteriaceae</taxon>
        <taxon>Tenacibaculum</taxon>
    </lineage>
</organism>
<dbReference type="Gene3D" id="3.10.620.30">
    <property type="match status" value="1"/>
</dbReference>
<evidence type="ECO:0000313" key="4">
    <source>
        <dbReference type="Proteomes" id="UP000231564"/>
    </source>
</evidence>
<keyword evidence="4" id="KW-1185">Reference proteome</keyword>
<evidence type="ECO:0000259" key="2">
    <source>
        <dbReference type="Pfam" id="PF12969"/>
    </source>
</evidence>
<dbReference type="Gene3D" id="2.60.40.3140">
    <property type="match status" value="1"/>
</dbReference>
<dbReference type="KEGG" id="tmar:MARIT_2635"/>